<dbReference type="Pfam" id="PF00437">
    <property type="entry name" value="T2SSE"/>
    <property type="match status" value="1"/>
</dbReference>
<reference evidence="3 4" key="1">
    <citation type="submission" date="2012-08" db="EMBL/GenBank/DDBJ databases">
        <authorList>
            <person name="Doggett N."/>
            <person name="Teshima H."/>
            <person name="Bruce D."/>
            <person name="Detter J.C."/>
            <person name="Johnson S.L."/>
            <person name="Han C."/>
        </authorList>
    </citation>
    <scope>NUCLEOTIDE SEQUENCE [LARGE SCALE GENOMIC DNA]</scope>
    <source>
        <strain evidence="3 4">HD-771</strain>
        <plasmid evidence="3 4">p04</plasmid>
    </source>
</reference>
<dbReference type="PANTHER" id="PTHR30486:SF6">
    <property type="entry name" value="TYPE IV PILUS RETRACTATION ATPASE PILT"/>
    <property type="match status" value="1"/>
</dbReference>
<feature type="domain" description="Bacterial type II secretion system protein E" evidence="2">
    <location>
        <begin position="200"/>
        <end position="373"/>
    </location>
</feature>
<dbReference type="InterPro" id="IPR050921">
    <property type="entry name" value="T4SS_GSP_E_ATPase"/>
</dbReference>
<dbReference type="AlphaFoldDB" id="A0A9W3JLY3"/>
<dbReference type="Gene3D" id="3.30.450.380">
    <property type="match status" value="1"/>
</dbReference>
<dbReference type="CDD" id="cd01130">
    <property type="entry name" value="VirB11-like_ATPase"/>
    <property type="match status" value="1"/>
</dbReference>
<dbReference type="Gene3D" id="3.40.50.300">
    <property type="entry name" value="P-loop containing nucleotide triphosphate hydrolases"/>
    <property type="match status" value="1"/>
</dbReference>
<geneLocation type="plasmid" evidence="3 4">
    <name>p04</name>
</geneLocation>
<dbReference type="RefSeq" id="WP_000402619.1">
    <property type="nucleotide sequence ID" value="NC_018488.1"/>
</dbReference>
<dbReference type="PANTHER" id="PTHR30486">
    <property type="entry name" value="TWITCHING MOTILITY PROTEIN PILT"/>
    <property type="match status" value="1"/>
</dbReference>
<evidence type="ECO:0000256" key="1">
    <source>
        <dbReference type="ARBA" id="ARBA00006611"/>
    </source>
</evidence>
<dbReference type="InterPro" id="IPR001482">
    <property type="entry name" value="T2SS/T4SS_dom"/>
</dbReference>
<dbReference type="KEGG" id="bti:BTG_32978"/>
<keyword evidence="3" id="KW-0614">Plasmid</keyword>
<protein>
    <submittedName>
        <fullName evidence="3">Type II/IV secretion system protein</fullName>
    </submittedName>
</protein>
<dbReference type="GO" id="GO:0016887">
    <property type="term" value="F:ATP hydrolysis activity"/>
    <property type="evidence" value="ECO:0007669"/>
    <property type="project" value="InterPro"/>
</dbReference>
<comment type="similarity">
    <text evidence="1">Belongs to the GSP E family.</text>
</comment>
<accession>A0A9W3JLY3</accession>
<evidence type="ECO:0000259" key="2">
    <source>
        <dbReference type="Pfam" id="PF00437"/>
    </source>
</evidence>
<organism evidence="3 4">
    <name type="scientific">Bacillus thuringiensis HD-771</name>
    <dbReference type="NCBI Taxonomy" id="1218175"/>
    <lineage>
        <taxon>Bacteria</taxon>
        <taxon>Bacillati</taxon>
        <taxon>Bacillota</taxon>
        <taxon>Bacilli</taxon>
        <taxon>Bacillales</taxon>
        <taxon>Bacillaceae</taxon>
        <taxon>Bacillus</taxon>
        <taxon>Bacillus cereus group</taxon>
    </lineage>
</organism>
<dbReference type="Proteomes" id="UP000005259">
    <property type="component" value="Plasmid p04"/>
</dbReference>
<gene>
    <name evidence="3" type="ORF">BTG_32978</name>
</gene>
<name>A0A9W3JLY3_BACTU</name>
<dbReference type="EMBL" id="CP003756">
    <property type="protein sequence ID" value="AFQ19927.1"/>
    <property type="molecule type" value="Genomic_DNA"/>
</dbReference>
<dbReference type="InterPro" id="IPR027417">
    <property type="entry name" value="P-loop_NTPase"/>
</dbReference>
<dbReference type="SUPFAM" id="SSF52540">
    <property type="entry name" value="P-loop containing nucleoside triphosphate hydrolases"/>
    <property type="match status" value="1"/>
</dbReference>
<proteinExistence type="inferred from homology"/>
<evidence type="ECO:0000313" key="4">
    <source>
        <dbReference type="Proteomes" id="UP000005259"/>
    </source>
</evidence>
<sequence length="492" mass="56556">MEIIKKNIINLEKYGHRPGKKKKIDVEKYIYTIKASNSIGVNHEKELPEEYLKEVKDFLKKEHKSLLQESFGDEKKKTALRKVVSQYLIEKPNLPGFSLDELTKLLVDAVAGLDVLESIAENPNVTDIICNEFDEVWVTDLKEGKYRSNIQFKNRAAYETLCYKFAYASGQTWSYSKPECDAFFPNLRINLMGFDISQDGISLAVRKFTKGMRINRKSILETNHATETMLDLLRAIVRTRSRILISGSTGAGKTELLKYLVGDIHELDRILMIQDNPEVFLKYIYPDRDIKTWITREREGIENGIDIDRLNRSALRQFIKWLIIGESRGGGDAWGMVKAAKTGHPVITTLHSFGAIDSIERVVDMCSEKVNMSLESLYRSVANNFDFGIHLEQTLDGTRRITEIVEYTGYKDGEVQYNKLFSFDIESEIEYEDEKGRTRFKVEGYHKQEGYLSDFRIKEMKKARVFTKRLEVLQEDREKADLTKGGAAVAVS</sequence>
<evidence type="ECO:0000313" key="3">
    <source>
        <dbReference type="EMBL" id="AFQ19927.1"/>
    </source>
</evidence>